<keyword evidence="3" id="KW-0274">FAD</keyword>
<dbReference type="InterPro" id="IPR050260">
    <property type="entry name" value="FAD-bd_OxRdtase"/>
</dbReference>
<keyword evidence="7" id="KW-1185">Reference proteome</keyword>
<dbReference type="PRINTS" id="PR00368">
    <property type="entry name" value="FADPNR"/>
</dbReference>
<evidence type="ECO:0000256" key="3">
    <source>
        <dbReference type="ARBA" id="ARBA00022827"/>
    </source>
</evidence>
<gene>
    <name evidence="6" type="ORF">ACFQB0_03825</name>
</gene>
<sequence length="259" mass="27041">MADSALPNGITVLRDLADAERIGSIVRERRRIVVLGAGVLGLEIALAAARAGAEVCVVHHGDHPMPRNLDSGGGTVLRSALRHSGIAIIAHSRAEAISCHTDADGVDSFDALVTADGKQIRGDLLLLSCGVSPRTELATLAGLRTGHGIVVGPELRTWADPQIYAIGDCAHVVEHTAQTAQLQVLPGGASGLIGPGWHQAAWLAAPRWARRGGRSVRRRRWASRQAPGAAVSAGSRRTRRRAGLGAPASCARAVVRAAR</sequence>
<comment type="cofactor">
    <cofactor evidence="1">
        <name>FAD</name>
        <dbReference type="ChEBI" id="CHEBI:57692"/>
    </cofactor>
</comment>
<dbReference type="EMBL" id="JBHSTP010000001">
    <property type="protein sequence ID" value="MFC6355238.1"/>
    <property type="molecule type" value="Genomic_DNA"/>
</dbReference>
<dbReference type="Pfam" id="PF07992">
    <property type="entry name" value="Pyr_redox_2"/>
    <property type="match status" value="1"/>
</dbReference>
<proteinExistence type="predicted"/>
<evidence type="ECO:0000256" key="4">
    <source>
        <dbReference type="SAM" id="MobiDB-lite"/>
    </source>
</evidence>
<organism evidence="6 7">
    <name type="scientific">Luethyella okanaganae</name>
    <dbReference type="NCBI Taxonomy" id="69372"/>
    <lineage>
        <taxon>Bacteria</taxon>
        <taxon>Bacillati</taxon>
        <taxon>Actinomycetota</taxon>
        <taxon>Actinomycetes</taxon>
        <taxon>Micrococcales</taxon>
        <taxon>Microbacteriaceae</taxon>
        <taxon>Luethyella</taxon>
    </lineage>
</organism>
<evidence type="ECO:0000313" key="6">
    <source>
        <dbReference type="EMBL" id="MFC6355238.1"/>
    </source>
</evidence>
<dbReference type="Gene3D" id="3.50.50.60">
    <property type="entry name" value="FAD/NAD(P)-binding domain"/>
    <property type="match status" value="2"/>
</dbReference>
<dbReference type="PANTHER" id="PTHR43429">
    <property type="entry name" value="PYRIDINE NUCLEOTIDE-DISULFIDE OXIDOREDUCTASE DOMAIN-CONTAINING"/>
    <property type="match status" value="1"/>
</dbReference>
<accession>A0ABW1VEG1</accession>
<dbReference type="PRINTS" id="PR00411">
    <property type="entry name" value="PNDRDTASEI"/>
</dbReference>
<dbReference type="InterPro" id="IPR023753">
    <property type="entry name" value="FAD/NAD-binding_dom"/>
</dbReference>
<dbReference type="InterPro" id="IPR036188">
    <property type="entry name" value="FAD/NAD-bd_sf"/>
</dbReference>
<evidence type="ECO:0000256" key="1">
    <source>
        <dbReference type="ARBA" id="ARBA00001974"/>
    </source>
</evidence>
<keyword evidence="2" id="KW-0285">Flavoprotein</keyword>
<evidence type="ECO:0000259" key="5">
    <source>
        <dbReference type="Pfam" id="PF07992"/>
    </source>
</evidence>
<protein>
    <submittedName>
        <fullName evidence="6">FAD-dependent oxidoreductase</fullName>
    </submittedName>
</protein>
<evidence type="ECO:0000256" key="2">
    <source>
        <dbReference type="ARBA" id="ARBA00022630"/>
    </source>
</evidence>
<reference evidence="7" key="1">
    <citation type="journal article" date="2019" name="Int. J. Syst. Evol. Microbiol.">
        <title>The Global Catalogue of Microorganisms (GCM) 10K type strain sequencing project: providing services to taxonomists for standard genome sequencing and annotation.</title>
        <authorList>
            <consortium name="The Broad Institute Genomics Platform"/>
            <consortium name="The Broad Institute Genome Sequencing Center for Infectious Disease"/>
            <person name="Wu L."/>
            <person name="Ma J."/>
        </authorList>
    </citation>
    <scope>NUCLEOTIDE SEQUENCE [LARGE SCALE GENOMIC DNA]</scope>
    <source>
        <strain evidence="7">CCUG 43304</strain>
    </source>
</reference>
<feature type="domain" description="FAD/NAD(P)-binding" evidence="5">
    <location>
        <begin position="6"/>
        <end position="181"/>
    </location>
</feature>
<comment type="caution">
    <text evidence="6">The sequence shown here is derived from an EMBL/GenBank/DDBJ whole genome shotgun (WGS) entry which is preliminary data.</text>
</comment>
<dbReference type="PANTHER" id="PTHR43429:SF3">
    <property type="entry name" value="NITRITE REDUCTASE [NAD(P)H]"/>
    <property type="match status" value="1"/>
</dbReference>
<name>A0ABW1VEG1_9MICO</name>
<dbReference type="SUPFAM" id="SSF51905">
    <property type="entry name" value="FAD/NAD(P)-binding domain"/>
    <property type="match status" value="1"/>
</dbReference>
<dbReference type="Proteomes" id="UP001596306">
    <property type="component" value="Unassembled WGS sequence"/>
</dbReference>
<evidence type="ECO:0000313" key="7">
    <source>
        <dbReference type="Proteomes" id="UP001596306"/>
    </source>
</evidence>
<feature type="region of interest" description="Disordered" evidence="4">
    <location>
        <begin position="214"/>
        <end position="244"/>
    </location>
</feature>